<evidence type="ECO:0000256" key="1">
    <source>
        <dbReference type="ARBA" id="ARBA00004196"/>
    </source>
</evidence>
<evidence type="ECO:0000259" key="6">
    <source>
        <dbReference type="SMART" id="SM00062"/>
    </source>
</evidence>
<dbReference type="PANTHER" id="PTHR35936:SF34">
    <property type="entry name" value="ABC TRANSPORTER EXTRACELLULAR-BINDING PROTEIN YCKB-RELATED"/>
    <property type="match status" value="1"/>
</dbReference>
<feature type="chain" id="PRO_5004364497" description="Solute-binding protein family 3/N-terminal domain-containing protein" evidence="5">
    <location>
        <begin position="25"/>
        <end position="260"/>
    </location>
</feature>
<dbReference type="SMART" id="SM00062">
    <property type="entry name" value="PBPb"/>
    <property type="match status" value="1"/>
</dbReference>
<evidence type="ECO:0000313" key="7">
    <source>
        <dbReference type="EMBL" id="EOH94168.1"/>
    </source>
</evidence>
<dbReference type="Pfam" id="PF00497">
    <property type="entry name" value="SBP_bac_3"/>
    <property type="match status" value="1"/>
</dbReference>
<gene>
    <name evidence="7" type="ORF">UAU_01903</name>
</gene>
<dbReference type="Proteomes" id="UP000013782">
    <property type="component" value="Unassembled WGS sequence"/>
</dbReference>
<dbReference type="EMBL" id="AJAQ01000015">
    <property type="protein sequence ID" value="EOH94168.1"/>
    <property type="molecule type" value="Genomic_DNA"/>
</dbReference>
<feature type="domain" description="Solute-binding protein family 3/N-terminal" evidence="6">
    <location>
        <begin position="37"/>
        <end position="257"/>
    </location>
</feature>
<organism evidence="7 8">
    <name type="scientific">Enterococcus pallens ATCC BAA-351</name>
    <dbReference type="NCBI Taxonomy" id="1158607"/>
    <lineage>
        <taxon>Bacteria</taxon>
        <taxon>Bacillati</taxon>
        <taxon>Bacillota</taxon>
        <taxon>Bacilli</taxon>
        <taxon>Lactobacillales</taxon>
        <taxon>Enterococcaceae</taxon>
        <taxon>Enterococcus</taxon>
    </lineage>
</organism>
<dbReference type="CDD" id="cd13711">
    <property type="entry name" value="PBP2_Ngo0372_TcyA"/>
    <property type="match status" value="1"/>
</dbReference>
<dbReference type="InterPro" id="IPR001638">
    <property type="entry name" value="Solute-binding_3/MltF_N"/>
</dbReference>
<comment type="subcellular location">
    <subcellularLocation>
        <location evidence="1">Cell envelope</location>
    </subcellularLocation>
</comment>
<sequence>MKKLITAALLLTMLVLSGCSNNSANSTDSSGNEDSKVLRIGTEGSYRPFSYRNDDDQLVGYDVEVAEAVAKQMGYTAEFHEAPWDSMLAAFDAGRTDVIFNQVSITDERKEKYHFSEPYSVAHIALIVNEENNTIKDFSDLSGKSVAQTITSNFARMAEEEYGATIASVETFNNSFDLVMSERADATLNDDVIFYDYMNQQPDTPLKIAAISEEGLPAAALLHKNDDDLLEQVNQALKELQADGTLKEISEKYFNRDITN</sequence>
<dbReference type="SUPFAM" id="SSF53850">
    <property type="entry name" value="Periplasmic binding protein-like II"/>
    <property type="match status" value="1"/>
</dbReference>
<keyword evidence="3 5" id="KW-0732">Signal</keyword>
<evidence type="ECO:0000256" key="3">
    <source>
        <dbReference type="ARBA" id="ARBA00022729"/>
    </source>
</evidence>
<dbReference type="AlphaFoldDB" id="R2QFZ4"/>
<dbReference type="PROSITE" id="PS01039">
    <property type="entry name" value="SBP_BACTERIAL_3"/>
    <property type="match status" value="1"/>
</dbReference>
<keyword evidence="8" id="KW-1185">Reference proteome</keyword>
<dbReference type="GO" id="GO:0030313">
    <property type="term" value="C:cell envelope"/>
    <property type="evidence" value="ECO:0007669"/>
    <property type="project" value="UniProtKB-SubCell"/>
</dbReference>
<accession>R2QFZ4</accession>
<reference evidence="7 8" key="1">
    <citation type="submission" date="2013-02" db="EMBL/GenBank/DDBJ databases">
        <title>The Genome Sequence of Enterococcus pallens BAA-351.</title>
        <authorList>
            <consortium name="The Broad Institute Genome Sequencing Platform"/>
            <consortium name="The Broad Institute Genome Sequencing Center for Infectious Disease"/>
            <person name="Earl A.M."/>
            <person name="Gilmore M.S."/>
            <person name="Lebreton F."/>
            <person name="Walker B."/>
            <person name="Young S.K."/>
            <person name="Zeng Q."/>
            <person name="Gargeya S."/>
            <person name="Fitzgerald M."/>
            <person name="Haas B."/>
            <person name="Abouelleil A."/>
            <person name="Alvarado L."/>
            <person name="Arachchi H.M."/>
            <person name="Berlin A.M."/>
            <person name="Chapman S.B."/>
            <person name="Dewar J."/>
            <person name="Goldberg J."/>
            <person name="Griggs A."/>
            <person name="Gujja S."/>
            <person name="Hansen M."/>
            <person name="Howarth C."/>
            <person name="Imamovic A."/>
            <person name="Larimer J."/>
            <person name="McCowan C."/>
            <person name="Murphy C."/>
            <person name="Neiman D."/>
            <person name="Pearson M."/>
            <person name="Priest M."/>
            <person name="Roberts A."/>
            <person name="Saif S."/>
            <person name="Shea T."/>
            <person name="Sisk P."/>
            <person name="Sykes S."/>
            <person name="Wortman J."/>
            <person name="Nusbaum C."/>
            <person name="Birren B."/>
        </authorList>
    </citation>
    <scope>NUCLEOTIDE SEQUENCE [LARGE SCALE GENOMIC DNA]</scope>
    <source>
        <strain evidence="7 8">ATCC BAA-351</strain>
    </source>
</reference>
<comment type="caution">
    <text evidence="7">The sequence shown here is derived from an EMBL/GenBank/DDBJ whole genome shotgun (WGS) entry which is preliminary data.</text>
</comment>
<dbReference type="PATRIC" id="fig|1158607.3.peg.1871"/>
<name>R2QFZ4_9ENTE</name>
<proteinExistence type="inferred from homology"/>
<feature type="signal peptide" evidence="5">
    <location>
        <begin position="1"/>
        <end position="24"/>
    </location>
</feature>
<evidence type="ECO:0000313" key="8">
    <source>
        <dbReference type="Proteomes" id="UP000013782"/>
    </source>
</evidence>
<dbReference type="InterPro" id="IPR018313">
    <property type="entry name" value="SBP_3_CS"/>
</dbReference>
<dbReference type="Gene3D" id="3.40.190.10">
    <property type="entry name" value="Periplasmic binding protein-like II"/>
    <property type="match status" value="2"/>
</dbReference>
<protein>
    <recommendedName>
        <fullName evidence="6">Solute-binding protein family 3/N-terminal domain-containing protein</fullName>
    </recommendedName>
</protein>
<evidence type="ECO:0000256" key="4">
    <source>
        <dbReference type="RuleBase" id="RU003744"/>
    </source>
</evidence>
<evidence type="ECO:0000256" key="2">
    <source>
        <dbReference type="ARBA" id="ARBA00010333"/>
    </source>
</evidence>
<dbReference type="HOGENOM" id="CLU_019602_18_5_9"/>
<dbReference type="PANTHER" id="PTHR35936">
    <property type="entry name" value="MEMBRANE-BOUND LYTIC MUREIN TRANSGLYCOSYLASE F"/>
    <property type="match status" value="1"/>
</dbReference>
<dbReference type="RefSeq" id="WP_010756897.1">
    <property type="nucleotide sequence ID" value="NZ_ASWD01000001.1"/>
</dbReference>
<dbReference type="eggNOG" id="COG0834">
    <property type="taxonomic scope" value="Bacteria"/>
</dbReference>
<dbReference type="STRING" id="160454.RV10_GL003831"/>
<comment type="similarity">
    <text evidence="2 4">Belongs to the bacterial solute-binding protein 3 family.</text>
</comment>
<dbReference type="PROSITE" id="PS51257">
    <property type="entry name" value="PROKAR_LIPOPROTEIN"/>
    <property type="match status" value="1"/>
</dbReference>
<dbReference type="OrthoDB" id="8613538at2"/>
<evidence type="ECO:0000256" key="5">
    <source>
        <dbReference type="SAM" id="SignalP"/>
    </source>
</evidence>